<evidence type="ECO:0008006" key="3">
    <source>
        <dbReference type="Google" id="ProtNLM"/>
    </source>
</evidence>
<sequence length="200" mass="22841">MSALVVADRILTSGKYKSVLSLIKGFRNGAVYGAKIRLPHALVITFLFGQGPLVKKLRLILQATYTHSKNLASFVLTYKALLLLLRQVETSQKTYHSFIAAFIGGYVIWGKFNKINEQINLYLLSRILYGLAKLAVDKGYIIKPSGDVFPWFAALVWGTVLWLFEHHRAVLQTSLRSSMTYLYHDSNVWHSLRDFLLYNR</sequence>
<proteinExistence type="predicted"/>
<dbReference type="InterPro" id="IPR019531">
    <property type="entry name" value="Pmp4"/>
</dbReference>
<dbReference type="PANTHER" id="PTHR15460:SF3">
    <property type="entry name" value="PEROXISOMAL MEMBRANE PROTEIN 4"/>
    <property type="match status" value="1"/>
</dbReference>
<dbReference type="Pfam" id="PF02466">
    <property type="entry name" value="Tim17"/>
    <property type="match status" value="1"/>
</dbReference>
<accession>A0AAD9KM95</accession>
<dbReference type="PANTHER" id="PTHR15460">
    <property type="entry name" value="PEROXISOMAL MEMBRANE PROTEIN 4"/>
    <property type="match status" value="1"/>
</dbReference>
<comment type="caution">
    <text evidence="1">The sequence shown here is derived from an EMBL/GenBank/DDBJ whole genome shotgun (WGS) entry which is preliminary data.</text>
</comment>
<dbReference type="EMBL" id="JAODUO010000910">
    <property type="protein sequence ID" value="KAK2173023.1"/>
    <property type="molecule type" value="Genomic_DNA"/>
</dbReference>
<protein>
    <recommendedName>
        <fullName evidence="3">Peroxisomal membrane protein 4</fullName>
    </recommendedName>
</protein>
<dbReference type="AlphaFoldDB" id="A0AAD9KM95"/>
<dbReference type="Proteomes" id="UP001209878">
    <property type="component" value="Unassembled WGS sequence"/>
</dbReference>
<gene>
    <name evidence="1" type="ORF">NP493_910g00026</name>
</gene>
<keyword evidence="2" id="KW-1185">Reference proteome</keyword>
<evidence type="ECO:0000313" key="1">
    <source>
        <dbReference type="EMBL" id="KAK2173023.1"/>
    </source>
</evidence>
<reference evidence="1" key="1">
    <citation type="journal article" date="2023" name="Mol. Biol. Evol.">
        <title>Third-Generation Sequencing Reveals the Adaptive Role of the Epigenome in Three Deep-Sea Polychaetes.</title>
        <authorList>
            <person name="Perez M."/>
            <person name="Aroh O."/>
            <person name="Sun Y."/>
            <person name="Lan Y."/>
            <person name="Juniper S.K."/>
            <person name="Young C.R."/>
            <person name="Angers B."/>
            <person name="Qian P.Y."/>
        </authorList>
    </citation>
    <scope>NUCLEOTIDE SEQUENCE</scope>
    <source>
        <strain evidence="1">R07B-5</strain>
    </source>
</reference>
<organism evidence="1 2">
    <name type="scientific">Ridgeia piscesae</name>
    <name type="common">Tubeworm</name>
    <dbReference type="NCBI Taxonomy" id="27915"/>
    <lineage>
        <taxon>Eukaryota</taxon>
        <taxon>Metazoa</taxon>
        <taxon>Spiralia</taxon>
        <taxon>Lophotrochozoa</taxon>
        <taxon>Annelida</taxon>
        <taxon>Polychaeta</taxon>
        <taxon>Sedentaria</taxon>
        <taxon>Canalipalpata</taxon>
        <taxon>Sabellida</taxon>
        <taxon>Siboglinidae</taxon>
        <taxon>Ridgeia</taxon>
    </lineage>
</organism>
<evidence type="ECO:0000313" key="2">
    <source>
        <dbReference type="Proteomes" id="UP001209878"/>
    </source>
</evidence>
<dbReference type="PIRSF" id="PIRSF013674">
    <property type="entry name" value="PXMP4"/>
    <property type="match status" value="1"/>
</dbReference>
<name>A0AAD9KM95_RIDPI</name>
<dbReference type="GO" id="GO:0005778">
    <property type="term" value="C:peroxisomal membrane"/>
    <property type="evidence" value="ECO:0007669"/>
    <property type="project" value="TreeGrafter"/>
</dbReference>